<dbReference type="EMBL" id="CAAE01012369">
    <property type="protein sequence ID" value="CAF94617.1"/>
    <property type="molecule type" value="Genomic_DNA"/>
</dbReference>
<comment type="caution">
    <text evidence="2">The sequence shown here is derived from an EMBL/GenBank/DDBJ whole genome shotgun (WGS) entry which is preliminary data.</text>
</comment>
<feature type="compositionally biased region" description="Polar residues" evidence="1">
    <location>
        <begin position="64"/>
        <end position="75"/>
    </location>
</feature>
<organism evidence="2">
    <name type="scientific">Tetraodon nigroviridis</name>
    <name type="common">Spotted green pufferfish</name>
    <name type="synonym">Chelonodon nigroviridis</name>
    <dbReference type="NCBI Taxonomy" id="99883"/>
    <lineage>
        <taxon>Eukaryota</taxon>
        <taxon>Metazoa</taxon>
        <taxon>Chordata</taxon>
        <taxon>Craniata</taxon>
        <taxon>Vertebrata</taxon>
        <taxon>Euteleostomi</taxon>
        <taxon>Actinopterygii</taxon>
        <taxon>Neopterygii</taxon>
        <taxon>Teleostei</taxon>
        <taxon>Neoteleostei</taxon>
        <taxon>Acanthomorphata</taxon>
        <taxon>Eupercaria</taxon>
        <taxon>Tetraodontiformes</taxon>
        <taxon>Tetradontoidea</taxon>
        <taxon>Tetraodontidae</taxon>
        <taxon>Tetraodon</taxon>
    </lineage>
</organism>
<reference evidence="2" key="1">
    <citation type="journal article" date="2004" name="Nature">
        <title>Genome duplication in the teleost fish Tetraodon nigroviridis reveals the early vertebrate proto-karyotype.</title>
        <authorList>
            <person name="Jaillon O."/>
            <person name="Aury J.-M."/>
            <person name="Brunet F."/>
            <person name="Petit J.-L."/>
            <person name="Stange-Thomann N."/>
            <person name="Mauceli E."/>
            <person name="Bouneau L."/>
            <person name="Fischer C."/>
            <person name="Ozouf-Costaz C."/>
            <person name="Bernot A."/>
            <person name="Nicaud S."/>
            <person name="Jaffe D."/>
            <person name="Fisher S."/>
            <person name="Lutfalla G."/>
            <person name="Dossat C."/>
            <person name="Segurens B."/>
            <person name="Dasilva C."/>
            <person name="Salanoubat M."/>
            <person name="Levy M."/>
            <person name="Boudet N."/>
            <person name="Castellano S."/>
            <person name="Anthouard V."/>
            <person name="Jubin C."/>
            <person name="Castelli V."/>
            <person name="Katinka M."/>
            <person name="Vacherie B."/>
            <person name="Biemont C."/>
            <person name="Skalli Z."/>
            <person name="Cattolico L."/>
            <person name="Poulain J."/>
            <person name="De Berardinis V."/>
            <person name="Cruaud C."/>
            <person name="Duprat S."/>
            <person name="Brottier P."/>
            <person name="Coutanceau J.-P."/>
            <person name="Gouzy J."/>
            <person name="Parra G."/>
            <person name="Lardier G."/>
            <person name="Chapple C."/>
            <person name="McKernan K.J."/>
            <person name="McEwan P."/>
            <person name="Bosak S."/>
            <person name="Kellis M."/>
            <person name="Volff J.-N."/>
            <person name="Guigo R."/>
            <person name="Zody M.C."/>
            <person name="Mesirov J."/>
            <person name="Lindblad-Toh K."/>
            <person name="Birren B."/>
            <person name="Nusbaum C."/>
            <person name="Kahn D."/>
            <person name="Robinson-Rechavi M."/>
            <person name="Laudet V."/>
            <person name="Schachter V."/>
            <person name="Quetier F."/>
            <person name="Saurin W."/>
            <person name="Scarpelli C."/>
            <person name="Wincker P."/>
            <person name="Lander E.S."/>
            <person name="Weissenbach J."/>
            <person name="Roest Crollius H."/>
        </authorList>
    </citation>
    <scope>NUCLEOTIDE SEQUENCE [LARGE SCALE GENOMIC DNA]</scope>
</reference>
<sequence>MDLLCLRAPQVLHSGLLRRRDSGRLHPDRHADRGASGRVQLHRGLLRRPSDPPVHHQPDLQEATPLSVTTPTVAR</sequence>
<name>Q4SXL5_TETNG</name>
<dbReference type="AlphaFoldDB" id="Q4SXL5"/>
<evidence type="ECO:0000256" key="1">
    <source>
        <dbReference type="SAM" id="MobiDB-lite"/>
    </source>
</evidence>
<gene>
    <name evidence="2" type="ORF">GSTENG00010780001</name>
</gene>
<protein>
    <submittedName>
        <fullName evidence="2">(spotted green pufferfish) hypothetical protein</fullName>
    </submittedName>
</protein>
<feature type="compositionally biased region" description="Basic and acidic residues" evidence="1">
    <location>
        <begin position="19"/>
        <end position="35"/>
    </location>
</feature>
<accession>Q4SXL5</accession>
<feature type="region of interest" description="Disordered" evidence="1">
    <location>
        <begin position="19"/>
        <end position="75"/>
    </location>
</feature>
<feature type="compositionally biased region" description="Basic and acidic residues" evidence="1">
    <location>
        <begin position="48"/>
        <end position="59"/>
    </location>
</feature>
<proteinExistence type="predicted"/>
<evidence type="ECO:0000313" key="2">
    <source>
        <dbReference type="EMBL" id="CAF94617.1"/>
    </source>
</evidence>
<reference evidence="2" key="2">
    <citation type="submission" date="2004-02" db="EMBL/GenBank/DDBJ databases">
        <authorList>
            <consortium name="Genoscope"/>
            <consortium name="Whitehead Institute Centre for Genome Research"/>
        </authorList>
    </citation>
    <scope>NUCLEOTIDE SEQUENCE</scope>
</reference>
<dbReference type="KEGG" id="tng:GSTEN00010780G001"/>